<sequence length="246" mass="26108">MHFTSETSSDGVSERRFVHDGVPGVLWHPAGSALGARPLVLLAHGGGQHKLGPRDRARRCAARYGWAAVAIDAPGHGERERTAQDERFATEVGELLAAGRPISAWVARHTAALAERAVPEWRAVLDALEALDGEGLGPVGYWGLSLGTVIGIPLAAVEPRIRAAVFGLAGHASLVESAGRLSVPVRFVLQWDDELQPREAALALYGALGSREKTLHANPGGHLAVPEFEVESAERFLGCHLPCGAR</sequence>
<evidence type="ECO:0000313" key="4">
    <source>
        <dbReference type="Proteomes" id="UP001212821"/>
    </source>
</evidence>
<evidence type="ECO:0000256" key="2">
    <source>
        <dbReference type="ARBA" id="ARBA00022801"/>
    </source>
</evidence>
<dbReference type="GO" id="GO:0016787">
    <property type="term" value="F:hydrolase activity"/>
    <property type="evidence" value="ECO:0007669"/>
    <property type="project" value="UniProtKB-KW"/>
</dbReference>
<dbReference type="Gene3D" id="3.40.50.1820">
    <property type="entry name" value="alpha/beta hydrolase"/>
    <property type="match status" value="1"/>
</dbReference>
<dbReference type="InterPro" id="IPR050261">
    <property type="entry name" value="FrsA_esterase"/>
</dbReference>
<organism evidence="3 4">
    <name type="scientific">Kitasatospora cathayae</name>
    <dbReference type="NCBI Taxonomy" id="3004092"/>
    <lineage>
        <taxon>Bacteria</taxon>
        <taxon>Bacillati</taxon>
        <taxon>Actinomycetota</taxon>
        <taxon>Actinomycetes</taxon>
        <taxon>Kitasatosporales</taxon>
        <taxon>Streptomycetaceae</taxon>
        <taxon>Kitasatospora</taxon>
    </lineage>
</organism>
<proteinExistence type="inferred from homology"/>
<dbReference type="PANTHER" id="PTHR22946">
    <property type="entry name" value="DIENELACTONE HYDROLASE DOMAIN-CONTAINING PROTEIN-RELATED"/>
    <property type="match status" value="1"/>
</dbReference>
<dbReference type="EMBL" id="CP115450">
    <property type="protein sequence ID" value="WBP86061.1"/>
    <property type="molecule type" value="Genomic_DNA"/>
</dbReference>
<name>A0ABY7Q1M7_9ACTN</name>
<dbReference type="SUPFAM" id="SSF53474">
    <property type="entry name" value="alpha/beta-Hydrolases"/>
    <property type="match status" value="1"/>
</dbReference>
<gene>
    <name evidence="3" type="ORF">O1G21_09565</name>
</gene>
<keyword evidence="4" id="KW-1185">Reference proteome</keyword>
<dbReference type="RefSeq" id="WP_270142483.1">
    <property type="nucleotide sequence ID" value="NZ_CP115450.1"/>
</dbReference>
<accession>A0ABY7Q1M7</accession>
<dbReference type="Proteomes" id="UP001212821">
    <property type="component" value="Chromosome"/>
</dbReference>
<dbReference type="InterPro" id="IPR029058">
    <property type="entry name" value="AB_hydrolase_fold"/>
</dbReference>
<reference evidence="4" key="1">
    <citation type="submission" date="2022-12" db="EMBL/GenBank/DDBJ databases">
        <authorList>
            <person name="Mo P."/>
        </authorList>
    </citation>
    <scope>NUCLEOTIDE SEQUENCE [LARGE SCALE GENOMIC DNA]</scope>
    <source>
        <strain evidence="4">HUAS 3-15</strain>
    </source>
</reference>
<evidence type="ECO:0000256" key="1">
    <source>
        <dbReference type="ARBA" id="ARBA00008645"/>
    </source>
</evidence>
<dbReference type="PANTHER" id="PTHR22946:SF9">
    <property type="entry name" value="POLYKETIDE TRANSFERASE AF380"/>
    <property type="match status" value="1"/>
</dbReference>
<comment type="similarity">
    <text evidence="1">Belongs to the AB hydrolase superfamily.</text>
</comment>
<protein>
    <submittedName>
        <fullName evidence="3">Alpha/beta fold hydrolase</fullName>
    </submittedName>
</protein>
<evidence type="ECO:0000313" key="3">
    <source>
        <dbReference type="EMBL" id="WBP86061.1"/>
    </source>
</evidence>
<keyword evidence="2 3" id="KW-0378">Hydrolase</keyword>